<dbReference type="Proteomes" id="UP000005951">
    <property type="component" value="Unassembled WGS sequence"/>
</dbReference>
<evidence type="ECO:0000256" key="1">
    <source>
        <dbReference type="SAM" id="MobiDB-lite"/>
    </source>
</evidence>
<gene>
    <name evidence="2" type="ORF">WSS_A02280</name>
</gene>
<protein>
    <submittedName>
        <fullName evidence="2">Uncharacterized protein</fullName>
    </submittedName>
</protein>
<name>K8Y3S0_RHOOP</name>
<dbReference type="AlphaFoldDB" id="K8Y3S0"/>
<feature type="region of interest" description="Disordered" evidence="1">
    <location>
        <begin position="48"/>
        <end position="70"/>
    </location>
</feature>
<accession>K8Y3S0</accession>
<reference evidence="2 3" key="1">
    <citation type="journal article" date="2013" name="Genome Announc.">
        <title>Draft Genome Sequence of Rhodococcus opacus Strain M213 Shows a Diverse Catabolic Potential.</title>
        <authorList>
            <person name="Pathak A."/>
            <person name="Green S.J."/>
            <person name="Ogram A."/>
            <person name="Chauhan A."/>
        </authorList>
    </citation>
    <scope>NUCLEOTIDE SEQUENCE [LARGE SCALE GENOMIC DNA]</scope>
    <source>
        <strain evidence="2 3">M213</strain>
    </source>
</reference>
<sequence>MYLLVDPDEIGIKHAEDSPGLHVGLGSSYGNGELDALLQRTGFGRVREATRSSSLTDCAPGHRTRKDSKR</sequence>
<comment type="caution">
    <text evidence="2">The sequence shown here is derived from an EMBL/GenBank/DDBJ whole genome shotgun (WGS) entry which is preliminary data.</text>
</comment>
<evidence type="ECO:0000313" key="3">
    <source>
        <dbReference type="Proteomes" id="UP000005951"/>
    </source>
</evidence>
<evidence type="ECO:0000313" key="2">
    <source>
        <dbReference type="EMBL" id="EKT84360.1"/>
    </source>
</evidence>
<organism evidence="2 3">
    <name type="scientific">Rhodococcus opacus M213</name>
    <dbReference type="NCBI Taxonomy" id="1129896"/>
    <lineage>
        <taxon>Bacteria</taxon>
        <taxon>Bacillati</taxon>
        <taxon>Actinomycetota</taxon>
        <taxon>Actinomycetes</taxon>
        <taxon>Mycobacteriales</taxon>
        <taxon>Nocardiaceae</taxon>
        <taxon>Rhodococcus</taxon>
    </lineage>
</organism>
<dbReference type="EMBL" id="AJYC02000009">
    <property type="protein sequence ID" value="EKT84360.1"/>
    <property type="molecule type" value="Genomic_DNA"/>
</dbReference>
<proteinExistence type="predicted"/>